<name>A0A0A0B4B9_9CELL</name>
<gene>
    <name evidence="1" type="ORF">Q760_17840</name>
</gene>
<evidence type="ECO:0000313" key="1">
    <source>
        <dbReference type="EMBL" id="KGM01705.1"/>
    </source>
</evidence>
<dbReference type="AlphaFoldDB" id="A0A0A0B4B9"/>
<dbReference type="RefSeq" id="WP_034631405.1">
    <property type="nucleotide sequence ID" value="NZ_AXNT01000088.1"/>
</dbReference>
<organism evidence="1 2">
    <name type="scientific">Cellulomonas cellasea DSM 20118</name>
    <dbReference type="NCBI Taxonomy" id="1408250"/>
    <lineage>
        <taxon>Bacteria</taxon>
        <taxon>Bacillati</taxon>
        <taxon>Actinomycetota</taxon>
        <taxon>Actinomycetes</taxon>
        <taxon>Micrococcales</taxon>
        <taxon>Cellulomonadaceae</taxon>
        <taxon>Cellulomonas</taxon>
    </lineage>
</organism>
<protein>
    <submittedName>
        <fullName evidence="1">Uncharacterized protein</fullName>
    </submittedName>
</protein>
<dbReference type="Proteomes" id="UP000029833">
    <property type="component" value="Unassembled WGS sequence"/>
</dbReference>
<proteinExistence type="predicted"/>
<reference evidence="1 2" key="1">
    <citation type="submission" date="2013-10" db="EMBL/GenBank/DDBJ databases">
        <authorList>
            <person name="Wang G."/>
            <person name="Zhuang W."/>
        </authorList>
    </citation>
    <scope>NUCLEOTIDE SEQUENCE [LARGE SCALE GENOMIC DNA]</scope>
    <source>
        <strain evidence="1 2">DSM 20118</strain>
    </source>
</reference>
<keyword evidence="2" id="KW-1185">Reference proteome</keyword>
<dbReference type="EMBL" id="AXNT01000088">
    <property type="protein sequence ID" value="KGM01705.1"/>
    <property type="molecule type" value="Genomic_DNA"/>
</dbReference>
<accession>A0A0A0B4B9</accession>
<comment type="caution">
    <text evidence="1">The sequence shown here is derived from an EMBL/GenBank/DDBJ whole genome shotgun (WGS) entry which is preliminary data.</text>
</comment>
<evidence type="ECO:0000313" key="2">
    <source>
        <dbReference type="Proteomes" id="UP000029833"/>
    </source>
</evidence>
<sequence length="145" mass="16594">MERGTELDPRLGAFVLPGVVVDDDRLYLRALLERRDGERERFDRSGHESWVNSLHLDEVVDDGADQWGALCVAQGLLLAEQVHQSIPQQRDSVVVDYVISVDFGEARGTYPSSSFRFYRHRPDEPPMLAEISTFAQPLLRIRRSR</sequence>